<dbReference type="InterPro" id="IPR011990">
    <property type="entry name" value="TPR-like_helical_dom_sf"/>
</dbReference>
<gene>
    <name evidence="1" type="ORF">M9Y10_024977</name>
</gene>
<dbReference type="Proteomes" id="UP001470230">
    <property type="component" value="Unassembled WGS sequence"/>
</dbReference>
<dbReference type="EMBL" id="JAPFFF010000034">
    <property type="protein sequence ID" value="KAK8843895.1"/>
    <property type="molecule type" value="Genomic_DNA"/>
</dbReference>
<protein>
    <submittedName>
        <fullName evidence="1">Uncharacterized protein</fullName>
    </submittedName>
</protein>
<dbReference type="Gene3D" id="1.25.40.10">
    <property type="entry name" value="Tetratricopeptide repeat domain"/>
    <property type="match status" value="1"/>
</dbReference>
<dbReference type="SUPFAM" id="SSF81901">
    <property type="entry name" value="HCP-like"/>
    <property type="match status" value="1"/>
</dbReference>
<accession>A0ABR2HCX5</accession>
<name>A0ABR2HCX5_9EUKA</name>
<keyword evidence="2" id="KW-1185">Reference proteome</keyword>
<evidence type="ECO:0000313" key="1">
    <source>
        <dbReference type="EMBL" id="KAK8843895.1"/>
    </source>
</evidence>
<evidence type="ECO:0000313" key="2">
    <source>
        <dbReference type="Proteomes" id="UP001470230"/>
    </source>
</evidence>
<sequence length="97" mass="11173">MQKEICIKNHSINGGNIDAAIYYCKILLEGKIVSTDINKAKSYLENYLESNNSEILNLYGQILQKQKYYTSSLEYYERSSKLGNIDSIYNIGILYQT</sequence>
<organism evidence="1 2">
    <name type="scientific">Tritrichomonas musculus</name>
    <dbReference type="NCBI Taxonomy" id="1915356"/>
    <lineage>
        <taxon>Eukaryota</taxon>
        <taxon>Metamonada</taxon>
        <taxon>Parabasalia</taxon>
        <taxon>Tritrichomonadida</taxon>
        <taxon>Tritrichomonadidae</taxon>
        <taxon>Tritrichomonas</taxon>
    </lineage>
</organism>
<reference evidence="1 2" key="1">
    <citation type="submission" date="2024-04" db="EMBL/GenBank/DDBJ databases">
        <title>Tritrichomonas musculus Genome.</title>
        <authorList>
            <person name="Alves-Ferreira E."/>
            <person name="Grigg M."/>
            <person name="Lorenzi H."/>
            <person name="Galac M."/>
        </authorList>
    </citation>
    <scope>NUCLEOTIDE SEQUENCE [LARGE SCALE GENOMIC DNA]</scope>
    <source>
        <strain evidence="1 2">EAF2021</strain>
    </source>
</reference>
<comment type="caution">
    <text evidence="1">The sequence shown here is derived from an EMBL/GenBank/DDBJ whole genome shotgun (WGS) entry which is preliminary data.</text>
</comment>
<proteinExistence type="predicted"/>